<organism evidence="1 2">
    <name type="scientific">Candidatus Afipia apatlaquensis</name>
    <dbReference type="NCBI Taxonomy" id="2712852"/>
    <lineage>
        <taxon>Bacteria</taxon>
        <taxon>Pseudomonadati</taxon>
        <taxon>Pseudomonadota</taxon>
        <taxon>Alphaproteobacteria</taxon>
        <taxon>Hyphomicrobiales</taxon>
        <taxon>Nitrobacteraceae</taxon>
        <taxon>Afipia</taxon>
    </lineage>
</organism>
<gene>
    <name evidence="1" type="ORF">G4V63_25280</name>
</gene>
<accession>A0A7C9VP84</accession>
<evidence type="ECO:0000313" key="1">
    <source>
        <dbReference type="EMBL" id="NGX98395.1"/>
    </source>
</evidence>
<sequence length="199" mass="21931">MHHIHCIVRCFVNGAHLDKDVFGSLGAFAAKSEGSLDEFDYADLFAAQTMLLRLGDVVLITTFNDAGGALQGAMPRLERIGGALSEIQTREVMVDFAFMNLSLKERPRFHTECDLLNETLTERAVLSDQFELGDLDYAMRGALLRQALGDRIDHLQAAGKSAQEVEKAIDDGLFTVLFNDDGKFIERSFIPLPPNVPAS</sequence>
<reference evidence="1" key="1">
    <citation type="submission" date="2020-02" db="EMBL/GenBank/DDBJ databases">
        <title>Draft genome sequence of Candidatus Afipia apatlaquensis IBT-C3, a potential strain for decolorization of textile dyes.</title>
        <authorList>
            <person name="Sanchez-Reyes A."/>
            <person name="Breton-Deval L."/>
            <person name="Mangelson H."/>
            <person name="Sanchez-Flores A."/>
        </authorList>
    </citation>
    <scope>NUCLEOTIDE SEQUENCE [LARGE SCALE GENOMIC DNA]</scope>
    <source>
        <strain evidence="1">IBT-C3</strain>
    </source>
</reference>
<proteinExistence type="predicted"/>
<protein>
    <submittedName>
        <fullName evidence="1">Uncharacterized protein</fullName>
    </submittedName>
</protein>
<dbReference type="Proteomes" id="UP000480266">
    <property type="component" value="Unassembled WGS sequence"/>
</dbReference>
<comment type="caution">
    <text evidence="1">The sequence shown here is derived from an EMBL/GenBank/DDBJ whole genome shotgun (WGS) entry which is preliminary data.</text>
</comment>
<evidence type="ECO:0000313" key="2">
    <source>
        <dbReference type="Proteomes" id="UP000480266"/>
    </source>
</evidence>
<keyword evidence="2" id="KW-1185">Reference proteome</keyword>
<dbReference type="AlphaFoldDB" id="A0A7C9VP84"/>
<dbReference type="EMBL" id="JAAMRR010001284">
    <property type="protein sequence ID" value="NGX98395.1"/>
    <property type="molecule type" value="Genomic_DNA"/>
</dbReference>
<name>A0A7C9VP84_9BRAD</name>